<evidence type="ECO:0000313" key="4">
    <source>
        <dbReference type="Proteomes" id="UP000601108"/>
    </source>
</evidence>
<dbReference type="InterPro" id="IPR013783">
    <property type="entry name" value="Ig-like_fold"/>
</dbReference>
<dbReference type="InterPro" id="IPR026444">
    <property type="entry name" value="Secre_tail"/>
</dbReference>
<proteinExistence type="predicted"/>
<dbReference type="PANTHER" id="PTHR36234">
    <property type="entry name" value="LYSYL ENDOPEPTIDASE"/>
    <property type="match status" value="1"/>
</dbReference>
<gene>
    <name evidence="3" type="ORF">GCM10007384_12520</name>
</gene>
<dbReference type="InterPro" id="IPR003961">
    <property type="entry name" value="FN3_dom"/>
</dbReference>
<dbReference type="PANTHER" id="PTHR36234:SF5">
    <property type="entry name" value="LYSYL ENDOPEPTIDASE"/>
    <property type="match status" value="1"/>
</dbReference>
<dbReference type="NCBIfam" id="TIGR04183">
    <property type="entry name" value="Por_Secre_tail"/>
    <property type="match status" value="1"/>
</dbReference>
<dbReference type="InterPro" id="IPR043504">
    <property type="entry name" value="Peptidase_S1_PA_chymotrypsin"/>
</dbReference>
<dbReference type="Pfam" id="PF00041">
    <property type="entry name" value="fn3"/>
    <property type="match status" value="1"/>
</dbReference>
<evidence type="ECO:0000256" key="1">
    <source>
        <dbReference type="ARBA" id="ARBA00022729"/>
    </source>
</evidence>
<accession>A0A918JTM4</accession>
<dbReference type="InterPro" id="IPR036116">
    <property type="entry name" value="FN3_sf"/>
</dbReference>
<evidence type="ECO:0000313" key="3">
    <source>
        <dbReference type="EMBL" id="GGX12249.1"/>
    </source>
</evidence>
<dbReference type="AlphaFoldDB" id="A0A918JTM4"/>
<dbReference type="PROSITE" id="PS50853">
    <property type="entry name" value="FN3"/>
    <property type="match status" value="1"/>
</dbReference>
<dbReference type="SUPFAM" id="SSF49265">
    <property type="entry name" value="Fibronectin type III"/>
    <property type="match status" value="1"/>
</dbReference>
<dbReference type="EMBL" id="BMWS01000006">
    <property type="protein sequence ID" value="GGX12249.1"/>
    <property type="molecule type" value="Genomic_DNA"/>
</dbReference>
<sequence>MKNQILLLVIAICSSIGVYSQIGQGGEPSFSNENISKSSLTSTVKLPKLDIAKLLKEDQLESSKDVPMRFAYPHHTNLNPDNSGKWYTNAQGDRYWLIEIESTGALSLNLTFSSFKIPEGGKLFVYNKDRSDVRGAFTSANNKSSNRLGLAPIKGDKIIVEYFQPAQVKQLPDLNISTVAHDYRGIMSMAKAFGSSGSCNNNVVCAEGDPWRDQIRSVALVILGNGTRWCSGSLINNAANNGTPYFLTANHCTVNQTVTNWVFVFNYESPGCSNNSDGSTAQSISGSQMMDSGSGSDYALLKLSSTPPSAYNVYYSGWDATGNIPTKTTGIHHPAGDVKKISFDNDPSTISGYLGGSGTTHWQVTDWNDGTTEGGSSGSALFDQNKRIIGQLHGGYAACGNDRGDWYGRLSVTYPNICQWLAPGCSTKVVNGYNPGNGSGDTQAPSTPSGLGASNVGATSLSLSWATSTDNIGVTGYDVYQGNTIITFATGTSVTITGLTANTAYQFRVKAKDAAGNTSGFSNTVNVTTTTAGVTYCAANGNNTSDEYISRVQLGSIDKTSTAGSGGYSDFTAVTTNLAKGSSNTITVTPTWTGRKYNEAYRVWIDYNQDGDFTDAGEQVWSQSATQNTSVSGNFTVPSSAANGATRMRVSMRYNSLPSACGSFNYGEVEDYTVVIGGSSLLEEKNPFSSDKNIKVTLYPNPVNDVLNISFQTKSDSITYSVVDLLGKTVITVTGKMKSTVDVGNLKQGIYFLKFTDGINQYTKRFVKR</sequence>
<name>A0A918JTM4_9FLAO</name>
<dbReference type="Gene3D" id="2.60.40.10">
    <property type="entry name" value="Immunoglobulins"/>
    <property type="match status" value="1"/>
</dbReference>
<dbReference type="InterPro" id="IPR045474">
    <property type="entry name" value="GEVED"/>
</dbReference>
<protein>
    <recommendedName>
        <fullName evidence="2">Fibronectin type-III domain-containing protein</fullName>
    </recommendedName>
</protein>
<dbReference type="Gene3D" id="2.40.10.10">
    <property type="entry name" value="Trypsin-like serine proteases"/>
    <property type="match status" value="2"/>
</dbReference>
<evidence type="ECO:0000259" key="2">
    <source>
        <dbReference type="PROSITE" id="PS50853"/>
    </source>
</evidence>
<dbReference type="CDD" id="cd00063">
    <property type="entry name" value="FN3"/>
    <property type="match status" value="1"/>
</dbReference>
<keyword evidence="1" id="KW-0732">Signal</keyword>
<comment type="caution">
    <text evidence="3">The sequence shown here is derived from an EMBL/GenBank/DDBJ whole genome shotgun (WGS) entry which is preliminary data.</text>
</comment>
<reference evidence="3 4" key="1">
    <citation type="journal article" date="2014" name="Int. J. Syst. Evol. Microbiol.">
        <title>Complete genome sequence of Corynebacterium casei LMG S-19264T (=DSM 44701T), isolated from a smear-ripened cheese.</title>
        <authorList>
            <consortium name="US DOE Joint Genome Institute (JGI-PGF)"/>
            <person name="Walter F."/>
            <person name="Albersmeier A."/>
            <person name="Kalinowski J."/>
            <person name="Ruckert C."/>
        </authorList>
    </citation>
    <scope>NUCLEOTIDE SEQUENCE [LARGE SCALE GENOMIC DNA]</scope>
    <source>
        <strain evidence="3 4">KCTC 12285</strain>
    </source>
</reference>
<dbReference type="RefSeq" id="WP_027411606.1">
    <property type="nucleotide sequence ID" value="NZ_BMWS01000006.1"/>
</dbReference>
<keyword evidence="4" id="KW-1185">Reference proteome</keyword>
<dbReference type="Proteomes" id="UP000601108">
    <property type="component" value="Unassembled WGS sequence"/>
</dbReference>
<dbReference type="SMART" id="SM00060">
    <property type="entry name" value="FN3"/>
    <property type="match status" value="1"/>
</dbReference>
<feature type="domain" description="Fibronectin type-III" evidence="2">
    <location>
        <begin position="444"/>
        <end position="532"/>
    </location>
</feature>
<dbReference type="InterPro" id="IPR009003">
    <property type="entry name" value="Peptidase_S1_PA"/>
</dbReference>
<dbReference type="Pfam" id="PF18962">
    <property type="entry name" value="Por_Secre_tail"/>
    <property type="match status" value="1"/>
</dbReference>
<dbReference type="SUPFAM" id="SSF50494">
    <property type="entry name" value="Trypsin-like serine proteases"/>
    <property type="match status" value="1"/>
</dbReference>
<dbReference type="Pfam" id="PF20009">
    <property type="entry name" value="GEVED"/>
    <property type="match status" value="1"/>
</dbReference>
<organism evidence="3 4">
    <name type="scientific">Aquimarina muelleri</name>
    <dbReference type="NCBI Taxonomy" id="279356"/>
    <lineage>
        <taxon>Bacteria</taxon>
        <taxon>Pseudomonadati</taxon>
        <taxon>Bacteroidota</taxon>
        <taxon>Flavobacteriia</taxon>
        <taxon>Flavobacteriales</taxon>
        <taxon>Flavobacteriaceae</taxon>
        <taxon>Aquimarina</taxon>
    </lineage>
</organism>